<feature type="region of interest" description="Disordered" evidence="1">
    <location>
        <begin position="72"/>
        <end position="91"/>
    </location>
</feature>
<accession>A0A3L6EAC2</accession>
<evidence type="ECO:0000313" key="2">
    <source>
        <dbReference type="EMBL" id="PWZ17750.1"/>
    </source>
</evidence>
<evidence type="ECO:0000256" key="1">
    <source>
        <dbReference type="SAM" id="MobiDB-lite"/>
    </source>
</evidence>
<sequence>MAETAATTSLRIFSLIWPLRGGGGRPALLPPLVAARPATAGMAGAGTWMVSVAISEAAGDWVVDDKRRRGDTVGFDCTGQDHRSRHSSCLK</sequence>
<dbReference type="AlphaFoldDB" id="A0A3L6EAC2"/>
<gene>
    <name evidence="2" type="ORF">Zm00014a_040794</name>
</gene>
<proteinExistence type="predicted"/>
<dbReference type="Proteomes" id="UP000251960">
    <property type="component" value="Chromosome 6"/>
</dbReference>
<reference evidence="2 3" key="1">
    <citation type="journal article" date="2018" name="Nat. Genet.">
        <title>Extensive intraspecific gene order and gene structural variations between Mo17 and other maize genomes.</title>
        <authorList>
            <person name="Sun S."/>
            <person name="Zhou Y."/>
            <person name="Chen J."/>
            <person name="Shi J."/>
            <person name="Zhao H."/>
            <person name="Zhao H."/>
            <person name="Song W."/>
            <person name="Zhang M."/>
            <person name="Cui Y."/>
            <person name="Dong X."/>
            <person name="Liu H."/>
            <person name="Ma X."/>
            <person name="Jiao Y."/>
            <person name="Wang B."/>
            <person name="Wei X."/>
            <person name="Stein J.C."/>
            <person name="Glaubitz J.C."/>
            <person name="Lu F."/>
            <person name="Yu G."/>
            <person name="Liang C."/>
            <person name="Fengler K."/>
            <person name="Li B."/>
            <person name="Rafalski A."/>
            <person name="Schnable P.S."/>
            <person name="Ware D.H."/>
            <person name="Buckler E.S."/>
            <person name="Lai J."/>
        </authorList>
    </citation>
    <scope>NUCLEOTIDE SEQUENCE [LARGE SCALE GENOMIC DNA]</scope>
    <source>
        <strain evidence="3">cv. Missouri 17</strain>
        <tissue evidence="2">Seedling</tissue>
    </source>
</reference>
<organism evidence="2 3">
    <name type="scientific">Zea mays</name>
    <name type="common">Maize</name>
    <dbReference type="NCBI Taxonomy" id="4577"/>
    <lineage>
        <taxon>Eukaryota</taxon>
        <taxon>Viridiplantae</taxon>
        <taxon>Streptophyta</taxon>
        <taxon>Embryophyta</taxon>
        <taxon>Tracheophyta</taxon>
        <taxon>Spermatophyta</taxon>
        <taxon>Magnoliopsida</taxon>
        <taxon>Liliopsida</taxon>
        <taxon>Poales</taxon>
        <taxon>Poaceae</taxon>
        <taxon>PACMAD clade</taxon>
        <taxon>Panicoideae</taxon>
        <taxon>Andropogonodae</taxon>
        <taxon>Andropogoneae</taxon>
        <taxon>Tripsacinae</taxon>
        <taxon>Zea</taxon>
    </lineage>
</organism>
<name>A0A3L6EAC2_MAIZE</name>
<comment type="caution">
    <text evidence="2">The sequence shown here is derived from an EMBL/GenBank/DDBJ whole genome shotgun (WGS) entry which is preliminary data.</text>
</comment>
<evidence type="ECO:0000313" key="3">
    <source>
        <dbReference type="Proteomes" id="UP000251960"/>
    </source>
</evidence>
<dbReference type="EMBL" id="NCVQ01000007">
    <property type="protein sequence ID" value="PWZ17750.1"/>
    <property type="molecule type" value="Genomic_DNA"/>
</dbReference>
<protein>
    <submittedName>
        <fullName evidence="2">Uncharacterized protein</fullName>
    </submittedName>
</protein>